<dbReference type="Gene3D" id="1.20.1280.50">
    <property type="match status" value="1"/>
</dbReference>
<reference evidence="3" key="2">
    <citation type="submission" date="2025-08" db="UniProtKB">
        <authorList>
            <consortium name="RefSeq"/>
        </authorList>
    </citation>
    <scope>IDENTIFICATION</scope>
    <source>
        <tissue evidence="3">Leaf</tissue>
    </source>
</reference>
<organism evidence="2 3">
    <name type="scientific">Punica granatum</name>
    <name type="common">Pomegranate</name>
    <dbReference type="NCBI Taxonomy" id="22663"/>
    <lineage>
        <taxon>Eukaryota</taxon>
        <taxon>Viridiplantae</taxon>
        <taxon>Streptophyta</taxon>
        <taxon>Embryophyta</taxon>
        <taxon>Tracheophyta</taxon>
        <taxon>Spermatophyta</taxon>
        <taxon>Magnoliopsida</taxon>
        <taxon>eudicotyledons</taxon>
        <taxon>Gunneridae</taxon>
        <taxon>Pentapetalae</taxon>
        <taxon>rosids</taxon>
        <taxon>malvids</taxon>
        <taxon>Myrtales</taxon>
        <taxon>Lythraceae</taxon>
        <taxon>Punica</taxon>
    </lineage>
</organism>
<dbReference type="PANTHER" id="PTHR33127">
    <property type="entry name" value="TRANSMEMBRANE PROTEIN"/>
    <property type="match status" value="1"/>
</dbReference>
<keyword evidence="2" id="KW-1185">Reference proteome</keyword>
<dbReference type="Pfam" id="PF12937">
    <property type="entry name" value="F-box-like"/>
    <property type="match status" value="1"/>
</dbReference>
<dbReference type="AlphaFoldDB" id="A0A6P8CKF8"/>
<dbReference type="InterPro" id="IPR036047">
    <property type="entry name" value="F-box-like_dom_sf"/>
</dbReference>
<evidence type="ECO:0000313" key="3">
    <source>
        <dbReference type="RefSeq" id="XP_031380998.1"/>
    </source>
</evidence>
<proteinExistence type="predicted"/>
<sequence>MMKTSRRIPSFLPIKVIGLMKKAMKRVMGSDDEDHQQVVGEPRPWSDLPPELMDLISRYLSIADLARLRAVCRSWQSVGKRRFRSPSFDISMISSSPSPILITTEDDRCTFYDPVHHYVTHSKEIPELVGTLILGSGHGWLVLTRQSDLNSVFLFNLATNTRIELPRCKPPPYLQHVWLSSAPNSSGCYIIGVNELAVGLWIIKRGDKDWTYHNCHKPNFLACAPVRFQGELYCMDYRGRIFVIDPSNFDARWMLLIEQPLPLGRWKRIHSFEQAFLVECEGELLAIFLSDYDNQQVSIFGLVDPENETWQKIESLEDKMLFVSNKSSFIMKATARGIANKMYLPKFTSAGYGVVYDIGVGAYITLLTDCDEVDPARGRSRFVKELKLSSAWCQIDPSTTCDEVLSLTW</sequence>
<feature type="domain" description="F-box" evidence="1">
    <location>
        <begin position="42"/>
        <end position="78"/>
    </location>
</feature>
<protein>
    <submittedName>
        <fullName evidence="3">F-box/kelch-repeat protein At1g57790-like</fullName>
    </submittedName>
</protein>
<evidence type="ECO:0000313" key="2">
    <source>
        <dbReference type="Proteomes" id="UP000515151"/>
    </source>
</evidence>
<dbReference type="SUPFAM" id="SSF50965">
    <property type="entry name" value="Galactose oxidase, central domain"/>
    <property type="match status" value="1"/>
</dbReference>
<dbReference type="GeneID" id="116195790"/>
<dbReference type="CDD" id="cd09917">
    <property type="entry name" value="F-box_SF"/>
    <property type="match status" value="1"/>
</dbReference>
<dbReference type="SUPFAM" id="SSF81383">
    <property type="entry name" value="F-box domain"/>
    <property type="match status" value="1"/>
</dbReference>
<dbReference type="Pfam" id="PF03478">
    <property type="entry name" value="Beta-prop_KIB1-4"/>
    <property type="match status" value="1"/>
</dbReference>
<dbReference type="PANTHER" id="PTHR33127:SF69">
    <property type="entry name" value="OS09G0340800 PROTEIN"/>
    <property type="match status" value="1"/>
</dbReference>
<dbReference type="Proteomes" id="UP000515151">
    <property type="component" value="Chromosome 2"/>
</dbReference>
<dbReference type="InterPro" id="IPR001810">
    <property type="entry name" value="F-box_dom"/>
</dbReference>
<accession>A0A6P8CKF8</accession>
<dbReference type="PROSITE" id="PS50181">
    <property type="entry name" value="FBOX"/>
    <property type="match status" value="1"/>
</dbReference>
<gene>
    <name evidence="3" type="primary">LOC116195790</name>
</gene>
<dbReference type="InterPro" id="IPR011043">
    <property type="entry name" value="Gal_Oxase/kelch_b-propeller"/>
</dbReference>
<evidence type="ECO:0000259" key="1">
    <source>
        <dbReference type="PROSITE" id="PS50181"/>
    </source>
</evidence>
<name>A0A6P8CKF8_PUNGR</name>
<reference evidence="2" key="1">
    <citation type="journal article" date="2020" name="Plant Biotechnol. J.">
        <title>The pomegranate (Punica granatum L.) draft genome dissects genetic divergence between soft- and hard-seeded cultivars.</title>
        <authorList>
            <person name="Luo X."/>
            <person name="Li H."/>
            <person name="Wu Z."/>
            <person name="Yao W."/>
            <person name="Zhao P."/>
            <person name="Cao D."/>
            <person name="Yu H."/>
            <person name="Li K."/>
            <person name="Poudel K."/>
            <person name="Zhao D."/>
            <person name="Zhang F."/>
            <person name="Xia X."/>
            <person name="Chen L."/>
            <person name="Wang Q."/>
            <person name="Jing D."/>
            <person name="Cao S."/>
        </authorList>
    </citation>
    <scope>NUCLEOTIDE SEQUENCE [LARGE SCALE GENOMIC DNA]</scope>
    <source>
        <strain evidence="2">cv. Tunisia</strain>
    </source>
</reference>
<dbReference type="InterPro" id="IPR005174">
    <property type="entry name" value="KIB1-4_b-propeller"/>
</dbReference>
<dbReference type="SMART" id="SM00256">
    <property type="entry name" value="FBOX"/>
    <property type="match status" value="1"/>
</dbReference>
<dbReference type="RefSeq" id="XP_031380998.1">
    <property type="nucleotide sequence ID" value="XM_031525138.1"/>
</dbReference>
<dbReference type="OrthoDB" id="1863935at2759"/>